<reference evidence="2 3" key="1">
    <citation type="submission" date="2024-01" db="EMBL/GenBank/DDBJ databases">
        <title>Comparative genomics of Cryptococcus and Kwoniella reveals pathogenesis evolution and contrasting modes of karyotype evolution via chromosome fusion or intercentromeric recombination.</title>
        <authorList>
            <person name="Coelho M.A."/>
            <person name="David-Palma M."/>
            <person name="Shea T."/>
            <person name="Bowers K."/>
            <person name="McGinley-Smith S."/>
            <person name="Mohammad A.W."/>
            <person name="Gnirke A."/>
            <person name="Yurkov A.M."/>
            <person name="Nowrousian M."/>
            <person name="Sun S."/>
            <person name="Cuomo C.A."/>
            <person name="Heitman J."/>
        </authorList>
    </citation>
    <scope>NUCLEOTIDE SEQUENCE [LARGE SCALE GENOMIC DNA]</scope>
    <source>
        <strain evidence="2 3">PYCC6329</strain>
    </source>
</reference>
<keyword evidence="3" id="KW-1185">Reference proteome</keyword>
<accession>A0AAX4KSW4</accession>
<dbReference type="Proteomes" id="UP001358614">
    <property type="component" value="Chromosome 2"/>
</dbReference>
<feature type="compositionally biased region" description="Basic and acidic residues" evidence="1">
    <location>
        <begin position="1"/>
        <end position="16"/>
    </location>
</feature>
<dbReference type="RefSeq" id="XP_066087482.1">
    <property type="nucleotide sequence ID" value="XM_066231385.1"/>
</dbReference>
<dbReference type="KEGG" id="ker:91106442"/>
<protein>
    <submittedName>
        <fullName evidence="2">Uncharacterized protein</fullName>
    </submittedName>
</protein>
<feature type="region of interest" description="Disordered" evidence="1">
    <location>
        <begin position="1"/>
        <end position="30"/>
    </location>
</feature>
<sequence>MHVGRDLRIEEDKESNQHSSPQEQIDRTTQDLTKILQRVSSRRGILDGHIEERYEDYQVQGRTFNLPSLHDLNHLRSSTEMKDDNNSYLAKRDFVLRSSAVPVQFSQDDIRIMIRSGDDLIAEWKDPIWHNDARDTADLILNFQKEDEHSMVKTCDFLTQDVSANFPEPPSDNEEEEKEDHV</sequence>
<feature type="compositionally biased region" description="Acidic residues" evidence="1">
    <location>
        <begin position="171"/>
        <end position="182"/>
    </location>
</feature>
<proteinExistence type="predicted"/>
<evidence type="ECO:0000313" key="2">
    <source>
        <dbReference type="EMBL" id="WWD09515.1"/>
    </source>
</evidence>
<feature type="region of interest" description="Disordered" evidence="1">
    <location>
        <begin position="161"/>
        <end position="182"/>
    </location>
</feature>
<gene>
    <name evidence="2" type="ORF">V865_007641</name>
</gene>
<name>A0AAX4KSW4_9TREE</name>
<dbReference type="GeneID" id="91106442"/>
<evidence type="ECO:0000313" key="3">
    <source>
        <dbReference type="Proteomes" id="UP001358614"/>
    </source>
</evidence>
<evidence type="ECO:0000256" key="1">
    <source>
        <dbReference type="SAM" id="MobiDB-lite"/>
    </source>
</evidence>
<dbReference type="EMBL" id="CP144090">
    <property type="protein sequence ID" value="WWD09515.1"/>
    <property type="molecule type" value="Genomic_DNA"/>
</dbReference>
<organism evidence="2 3">
    <name type="scientific">Kwoniella europaea PYCC6329</name>
    <dbReference type="NCBI Taxonomy" id="1423913"/>
    <lineage>
        <taxon>Eukaryota</taxon>
        <taxon>Fungi</taxon>
        <taxon>Dikarya</taxon>
        <taxon>Basidiomycota</taxon>
        <taxon>Agaricomycotina</taxon>
        <taxon>Tremellomycetes</taxon>
        <taxon>Tremellales</taxon>
        <taxon>Cryptococcaceae</taxon>
        <taxon>Kwoniella</taxon>
    </lineage>
</organism>
<dbReference type="AlphaFoldDB" id="A0AAX4KSW4"/>